<accession>A0A2X4Z3F8</accession>
<evidence type="ECO:0000313" key="3">
    <source>
        <dbReference type="EMBL" id="SQI58745.1"/>
    </source>
</evidence>
<dbReference type="InterPro" id="IPR000086">
    <property type="entry name" value="NUDIX_hydrolase_dom"/>
</dbReference>
<dbReference type="STRING" id="1348624.GCA_001591545_01331"/>
<dbReference type="SUPFAM" id="SSF55811">
    <property type="entry name" value="Nudix"/>
    <property type="match status" value="1"/>
</dbReference>
<dbReference type="RefSeq" id="WP_066138656.1">
    <property type="nucleotide sequence ID" value="NZ_CBCSGM010000001.1"/>
</dbReference>
<dbReference type="PROSITE" id="PS51462">
    <property type="entry name" value="NUDIX"/>
    <property type="match status" value="1"/>
</dbReference>
<keyword evidence="3" id="KW-0378">Hydrolase</keyword>
<dbReference type="Proteomes" id="UP000249134">
    <property type="component" value="Chromosome 1"/>
</dbReference>
<keyword evidence="4" id="KW-1185">Reference proteome</keyword>
<evidence type="ECO:0000313" key="4">
    <source>
        <dbReference type="Proteomes" id="UP000249134"/>
    </source>
</evidence>
<dbReference type="InterPro" id="IPR015797">
    <property type="entry name" value="NUDIX_hydrolase-like_dom_sf"/>
</dbReference>
<feature type="domain" description="Nudix hydrolase" evidence="2">
    <location>
        <begin position="1"/>
        <end position="136"/>
    </location>
</feature>
<gene>
    <name evidence="3" type="ORF">NCTC4824_02279</name>
</gene>
<organism evidence="3 4">
    <name type="scientific">Lederbergia lenta</name>
    <name type="common">Bacillus lentus</name>
    <dbReference type="NCBI Taxonomy" id="1467"/>
    <lineage>
        <taxon>Bacteria</taxon>
        <taxon>Bacillati</taxon>
        <taxon>Bacillota</taxon>
        <taxon>Bacilli</taxon>
        <taxon>Bacillales</taxon>
        <taxon>Bacillaceae</taxon>
        <taxon>Lederbergia</taxon>
    </lineage>
</organism>
<name>A0A2X4Z3F8_LEDLE</name>
<dbReference type="KEGG" id="blen:NCTC4824_02279"/>
<sequence>MFIVNVEAAVFRKDKWLIIKRSMKEEHAGGLLSLVGGTVEKEGNSKDILERTVKRELFEEVGVIVKENIIFIRNTSFVSDKGNEVIDIVFLCEFDEGEPFTKSPDEVDAVYWMTANEIYDHSMAPIWLKESIQVAETLLSK</sequence>
<proteinExistence type="inferred from homology"/>
<dbReference type="AlphaFoldDB" id="A0A2X4Z3F8"/>
<dbReference type="PANTHER" id="PTHR43736:SF1">
    <property type="entry name" value="DIHYDRONEOPTERIN TRIPHOSPHATE DIPHOSPHATASE"/>
    <property type="match status" value="1"/>
</dbReference>
<evidence type="ECO:0000256" key="1">
    <source>
        <dbReference type="ARBA" id="ARBA00005582"/>
    </source>
</evidence>
<reference evidence="3 4" key="1">
    <citation type="submission" date="2018-06" db="EMBL/GenBank/DDBJ databases">
        <authorList>
            <consortium name="Pathogen Informatics"/>
            <person name="Doyle S."/>
        </authorList>
    </citation>
    <scope>NUCLEOTIDE SEQUENCE [LARGE SCALE GENOMIC DNA]</scope>
    <source>
        <strain evidence="3 4">NCTC4824</strain>
    </source>
</reference>
<dbReference type="EMBL" id="LS483476">
    <property type="protein sequence ID" value="SQI58745.1"/>
    <property type="molecule type" value="Genomic_DNA"/>
</dbReference>
<dbReference type="GO" id="GO:0016787">
    <property type="term" value="F:hydrolase activity"/>
    <property type="evidence" value="ECO:0007669"/>
    <property type="project" value="UniProtKB-KW"/>
</dbReference>
<dbReference type="Pfam" id="PF00293">
    <property type="entry name" value="NUDIX"/>
    <property type="match status" value="1"/>
</dbReference>
<comment type="similarity">
    <text evidence="1">Belongs to the Nudix hydrolase family.</text>
</comment>
<evidence type="ECO:0000259" key="2">
    <source>
        <dbReference type="PROSITE" id="PS51462"/>
    </source>
</evidence>
<dbReference type="Gene3D" id="3.90.79.10">
    <property type="entry name" value="Nucleoside Triphosphate Pyrophosphohydrolase"/>
    <property type="match status" value="1"/>
</dbReference>
<protein>
    <submittedName>
        <fullName evidence="3">NUDIX hydrolase</fullName>
    </submittedName>
</protein>
<dbReference type="PANTHER" id="PTHR43736">
    <property type="entry name" value="ADP-RIBOSE PYROPHOSPHATASE"/>
    <property type="match status" value="1"/>
</dbReference>
<dbReference type="CDD" id="cd02883">
    <property type="entry name" value="NUDIX_Hydrolase"/>
    <property type="match status" value="1"/>
</dbReference>